<organism evidence="2 3">
    <name type="scientific">Rhizophagus irregularis (strain DAOM 197198w)</name>
    <name type="common">Glomus intraradices</name>
    <dbReference type="NCBI Taxonomy" id="1432141"/>
    <lineage>
        <taxon>Eukaryota</taxon>
        <taxon>Fungi</taxon>
        <taxon>Fungi incertae sedis</taxon>
        <taxon>Mucoromycota</taxon>
        <taxon>Glomeromycotina</taxon>
        <taxon>Glomeromycetes</taxon>
        <taxon>Glomerales</taxon>
        <taxon>Glomeraceae</taxon>
        <taxon>Rhizophagus</taxon>
    </lineage>
</organism>
<keyword evidence="1" id="KW-0175">Coiled coil</keyword>
<dbReference type="AlphaFoldDB" id="A0A015JK71"/>
<feature type="coiled-coil region" evidence="1">
    <location>
        <begin position="5"/>
        <end position="57"/>
    </location>
</feature>
<gene>
    <name evidence="2" type="ORF">RirG_113250</name>
</gene>
<evidence type="ECO:0000313" key="3">
    <source>
        <dbReference type="Proteomes" id="UP000022910"/>
    </source>
</evidence>
<dbReference type="HOGENOM" id="CLU_200682_0_0_1"/>
<evidence type="ECO:0000313" key="2">
    <source>
        <dbReference type="EMBL" id="EXX67565.1"/>
    </source>
</evidence>
<dbReference type="Proteomes" id="UP000022910">
    <property type="component" value="Unassembled WGS sequence"/>
</dbReference>
<sequence length="70" mass="8095">MTLELELLKQCISELKAKNAKLKAEKAEFLKQIMEKNAKYNAENTELKFRVRKLEVKLAILEQGITEATE</sequence>
<accession>A0A015JK71</accession>
<keyword evidence="3" id="KW-1185">Reference proteome</keyword>
<proteinExistence type="predicted"/>
<name>A0A015JK71_RHIIW</name>
<protein>
    <submittedName>
        <fullName evidence="2">Uncharacterized protein</fullName>
    </submittedName>
</protein>
<comment type="caution">
    <text evidence="2">The sequence shown here is derived from an EMBL/GenBank/DDBJ whole genome shotgun (WGS) entry which is preliminary data.</text>
</comment>
<dbReference type="EMBL" id="JEMT01017685">
    <property type="protein sequence ID" value="EXX67565.1"/>
    <property type="molecule type" value="Genomic_DNA"/>
</dbReference>
<reference evidence="2 3" key="1">
    <citation type="submission" date="2014-02" db="EMBL/GenBank/DDBJ databases">
        <title>Single nucleus genome sequencing reveals high similarity among nuclei of an endomycorrhizal fungus.</title>
        <authorList>
            <person name="Lin K."/>
            <person name="Geurts R."/>
            <person name="Zhang Z."/>
            <person name="Limpens E."/>
            <person name="Saunders D.G."/>
            <person name="Mu D."/>
            <person name="Pang E."/>
            <person name="Cao H."/>
            <person name="Cha H."/>
            <person name="Lin T."/>
            <person name="Zhou Q."/>
            <person name="Shang Y."/>
            <person name="Li Y."/>
            <person name="Ivanov S."/>
            <person name="Sharma T."/>
            <person name="Velzen R.V."/>
            <person name="Ruijter N.D."/>
            <person name="Aanen D.K."/>
            <person name="Win J."/>
            <person name="Kamoun S."/>
            <person name="Bisseling T."/>
            <person name="Huang S."/>
        </authorList>
    </citation>
    <scope>NUCLEOTIDE SEQUENCE [LARGE SCALE GENOMIC DNA]</scope>
    <source>
        <strain evidence="3">DAOM197198w</strain>
    </source>
</reference>
<evidence type="ECO:0000256" key="1">
    <source>
        <dbReference type="SAM" id="Coils"/>
    </source>
</evidence>